<proteinExistence type="predicted"/>
<dbReference type="Proteomes" id="UP001162030">
    <property type="component" value="Chromosome"/>
</dbReference>
<accession>A0ABM9I902</accession>
<name>A0ABM9I902_9GAMM</name>
<dbReference type="EMBL" id="OX458333">
    <property type="protein sequence ID" value="CAI8967116.1"/>
    <property type="molecule type" value="Genomic_DNA"/>
</dbReference>
<sequence length="47" mass="5633">MQTYLDGTADLEPTLHRYAFQTTTSIPQRYLCHLTRVSLYQDRCRIR</sequence>
<reference evidence="1 2" key="1">
    <citation type="submission" date="2023-03" db="EMBL/GenBank/DDBJ databases">
        <authorList>
            <person name="Pearce D."/>
        </authorList>
    </citation>
    <scope>NUCLEOTIDE SEQUENCE [LARGE SCALE GENOMIC DNA]</scope>
    <source>
        <strain evidence="1">Msz</strain>
    </source>
</reference>
<keyword evidence="2" id="KW-1185">Reference proteome</keyword>
<protein>
    <submittedName>
        <fullName evidence="1">Uncharacterized protein</fullName>
    </submittedName>
</protein>
<gene>
    <name evidence="1" type="ORF">MSZNOR_4793</name>
</gene>
<evidence type="ECO:0000313" key="2">
    <source>
        <dbReference type="Proteomes" id="UP001162030"/>
    </source>
</evidence>
<organism evidence="1 2">
    <name type="scientific">Methylocaldum szegediense</name>
    <dbReference type="NCBI Taxonomy" id="73780"/>
    <lineage>
        <taxon>Bacteria</taxon>
        <taxon>Pseudomonadati</taxon>
        <taxon>Pseudomonadota</taxon>
        <taxon>Gammaproteobacteria</taxon>
        <taxon>Methylococcales</taxon>
        <taxon>Methylococcaceae</taxon>
        <taxon>Methylocaldum</taxon>
    </lineage>
</organism>
<evidence type="ECO:0000313" key="1">
    <source>
        <dbReference type="EMBL" id="CAI8967116.1"/>
    </source>
</evidence>